<dbReference type="RefSeq" id="XP_024329398.1">
    <property type="nucleotide sequence ID" value="XM_024475229.1"/>
</dbReference>
<sequence>MEIGTNTAVKNIFTNTSQYCNNVLSPIDLSYTNNIQRKISMINQNNFSTQINMLSDLSSPKKVKN</sequence>
<dbReference type="EMBL" id="JPQZ01000339">
    <property type="protein sequence ID" value="KKO73656.1"/>
    <property type="molecule type" value="Genomic_DNA"/>
</dbReference>
<gene>
    <name evidence="1" type="ORF">AAJ76_339000195</name>
</gene>
<comment type="caution">
    <text evidence="1">The sequence shown here is derived from an EMBL/GenBank/DDBJ whole genome shotgun (WGS) entry which is preliminary data.</text>
</comment>
<name>A0A0F9W753_9MICR</name>
<dbReference type="GeneID" id="36320164"/>
<proteinExistence type="predicted"/>
<reference evidence="1 2" key="1">
    <citation type="journal article" date="2015" name="Environ. Microbiol.">
        <title>Genome analyses suggest the presence of polyploidy and recent human-driven expansions in eight global populations of the honeybee pathogen Nosema ceranae.</title>
        <authorList>
            <person name="Pelin A."/>
            <person name="Selman M."/>
            <person name="Aris-Brosou S."/>
            <person name="Farinelli L."/>
            <person name="Corradi N."/>
        </authorList>
    </citation>
    <scope>NUCLEOTIDE SEQUENCE [LARGE SCALE GENOMIC DNA]</scope>
    <source>
        <strain evidence="1 2">PA08 1199</strain>
    </source>
</reference>
<feature type="non-terminal residue" evidence="1">
    <location>
        <position position="65"/>
    </location>
</feature>
<protein>
    <submittedName>
        <fullName evidence="1">Uncharacterized protein</fullName>
    </submittedName>
</protein>
<dbReference type="AlphaFoldDB" id="A0A0F9W753"/>
<keyword evidence="2" id="KW-1185">Reference proteome</keyword>
<evidence type="ECO:0000313" key="2">
    <source>
        <dbReference type="Proteomes" id="UP000034350"/>
    </source>
</evidence>
<organism evidence="1 2">
    <name type="scientific">Vairimorpha ceranae</name>
    <dbReference type="NCBI Taxonomy" id="40302"/>
    <lineage>
        <taxon>Eukaryota</taxon>
        <taxon>Fungi</taxon>
        <taxon>Fungi incertae sedis</taxon>
        <taxon>Microsporidia</taxon>
        <taxon>Nosematidae</taxon>
        <taxon>Vairimorpha</taxon>
    </lineage>
</organism>
<accession>A0A0F9W753</accession>
<dbReference type="Proteomes" id="UP000034350">
    <property type="component" value="Unassembled WGS sequence"/>
</dbReference>
<evidence type="ECO:0000313" key="1">
    <source>
        <dbReference type="EMBL" id="KKO73656.1"/>
    </source>
</evidence>
<dbReference type="VEuPathDB" id="MicrosporidiaDB:AAJ76_339000195"/>